<dbReference type="Gene3D" id="3.90.20.20">
    <property type="match status" value="1"/>
</dbReference>
<evidence type="ECO:0000256" key="1">
    <source>
        <dbReference type="ARBA" id="ARBA00004496"/>
    </source>
</evidence>
<evidence type="ECO:0000256" key="4">
    <source>
        <dbReference type="ARBA" id="ARBA00022490"/>
    </source>
</evidence>
<proteinExistence type="inferred from homology"/>
<dbReference type="AlphaFoldDB" id="A0A3B0YX06"/>
<dbReference type="CDD" id="cd00446">
    <property type="entry name" value="GrpE"/>
    <property type="match status" value="1"/>
</dbReference>
<dbReference type="NCBIfam" id="NF010748">
    <property type="entry name" value="PRK14150.1"/>
    <property type="match status" value="1"/>
</dbReference>
<dbReference type="GO" id="GO:0051082">
    <property type="term" value="F:unfolded protein binding"/>
    <property type="evidence" value="ECO:0007669"/>
    <property type="project" value="TreeGrafter"/>
</dbReference>
<feature type="region of interest" description="Disordered" evidence="8">
    <location>
        <begin position="1"/>
        <end position="22"/>
    </location>
</feature>
<comment type="subunit">
    <text evidence="3">Homodimer.</text>
</comment>
<dbReference type="GO" id="GO:0051087">
    <property type="term" value="F:protein-folding chaperone binding"/>
    <property type="evidence" value="ECO:0007669"/>
    <property type="project" value="InterPro"/>
</dbReference>
<dbReference type="PROSITE" id="PS01071">
    <property type="entry name" value="GRPE"/>
    <property type="match status" value="1"/>
</dbReference>
<dbReference type="NCBIfam" id="NF010737">
    <property type="entry name" value="PRK14139.1"/>
    <property type="match status" value="1"/>
</dbReference>
<dbReference type="Pfam" id="PF01025">
    <property type="entry name" value="GrpE"/>
    <property type="match status" value="1"/>
</dbReference>
<dbReference type="SUPFAM" id="SSF58014">
    <property type="entry name" value="Coiled-coil domain of nucleotide exchange factor GrpE"/>
    <property type="match status" value="1"/>
</dbReference>
<sequence length="207" mass="22602">MSNKQSNADEQPSTVDGVVEPVADVDDASVAENADIDVASLQQALLAAESKANDHYELALRTKAEAENLKRRATQDVEKARKFALDKFVDSLIPVLDSLDMSLQVATGDDENVAQLREGNEMTLKMFLDVLQKNGVQQINPEGELFNPQLHEAMSMQESMDHAPNSVMVVFQKGYALNDRLIRPARVVVAKAAIAEDPVGGKIDEQA</sequence>
<dbReference type="Gene3D" id="2.30.22.10">
    <property type="entry name" value="Head domain of nucleotide exchange factor GrpE"/>
    <property type="match status" value="1"/>
</dbReference>
<name>A0A3B0YX06_9ZZZZ</name>
<protein>
    <submittedName>
        <fullName evidence="9">Heat shock protein GrpE</fullName>
    </submittedName>
</protein>
<dbReference type="HAMAP" id="MF_01151">
    <property type="entry name" value="GrpE"/>
    <property type="match status" value="1"/>
</dbReference>
<evidence type="ECO:0000256" key="7">
    <source>
        <dbReference type="SAM" id="Coils"/>
    </source>
</evidence>
<evidence type="ECO:0000313" key="9">
    <source>
        <dbReference type="EMBL" id="VAW85568.1"/>
    </source>
</evidence>
<feature type="compositionally biased region" description="Polar residues" evidence="8">
    <location>
        <begin position="1"/>
        <end position="14"/>
    </location>
</feature>
<dbReference type="GO" id="GO:0000774">
    <property type="term" value="F:adenyl-nucleotide exchange factor activity"/>
    <property type="evidence" value="ECO:0007669"/>
    <property type="project" value="InterPro"/>
</dbReference>
<gene>
    <name evidence="9" type="ORF">MNBD_GAMMA18-2463</name>
</gene>
<comment type="subcellular location">
    <subcellularLocation>
        <location evidence="1">Cytoplasm</location>
    </subcellularLocation>
</comment>
<evidence type="ECO:0000256" key="2">
    <source>
        <dbReference type="ARBA" id="ARBA00009054"/>
    </source>
</evidence>
<keyword evidence="5 9" id="KW-0346">Stress response</keyword>
<dbReference type="GO" id="GO:0005829">
    <property type="term" value="C:cytosol"/>
    <property type="evidence" value="ECO:0007669"/>
    <property type="project" value="TreeGrafter"/>
</dbReference>
<feature type="coiled-coil region" evidence="7">
    <location>
        <begin position="31"/>
        <end position="83"/>
    </location>
</feature>
<dbReference type="InterPro" id="IPR009012">
    <property type="entry name" value="GrpE_head"/>
</dbReference>
<dbReference type="GO" id="GO:0042803">
    <property type="term" value="F:protein homodimerization activity"/>
    <property type="evidence" value="ECO:0007669"/>
    <property type="project" value="InterPro"/>
</dbReference>
<dbReference type="PANTHER" id="PTHR21237">
    <property type="entry name" value="GRPE PROTEIN"/>
    <property type="match status" value="1"/>
</dbReference>
<dbReference type="SUPFAM" id="SSF51064">
    <property type="entry name" value="Head domain of nucleotide exchange factor GrpE"/>
    <property type="match status" value="1"/>
</dbReference>
<dbReference type="GO" id="GO:0006457">
    <property type="term" value="P:protein folding"/>
    <property type="evidence" value="ECO:0007669"/>
    <property type="project" value="InterPro"/>
</dbReference>
<evidence type="ECO:0000256" key="5">
    <source>
        <dbReference type="ARBA" id="ARBA00023016"/>
    </source>
</evidence>
<keyword evidence="4" id="KW-0963">Cytoplasm</keyword>
<dbReference type="FunFam" id="2.30.22.10:FF:000001">
    <property type="entry name" value="Protein GrpE"/>
    <property type="match status" value="1"/>
</dbReference>
<dbReference type="PRINTS" id="PR00773">
    <property type="entry name" value="GRPEPROTEIN"/>
</dbReference>
<reference evidence="9" key="1">
    <citation type="submission" date="2018-06" db="EMBL/GenBank/DDBJ databases">
        <authorList>
            <person name="Zhirakovskaya E."/>
        </authorList>
    </citation>
    <scope>NUCLEOTIDE SEQUENCE</scope>
</reference>
<dbReference type="InterPro" id="IPR000740">
    <property type="entry name" value="GrpE"/>
</dbReference>
<dbReference type="EMBL" id="UOFP01000099">
    <property type="protein sequence ID" value="VAW85568.1"/>
    <property type="molecule type" value="Genomic_DNA"/>
</dbReference>
<evidence type="ECO:0000256" key="8">
    <source>
        <dbReference type="SAM" id="MobiDB-lite"/>
    </source>
</evidence>
<keyword evidence="7" id="KW-0175">Coiled coil</keyword>
<comment type="similarity">
    <text evidence="2">Belongs to the GrpE family.</text>
</comment>
<accession>A0A3B0YX06</accession>
<dbReference type="PANTHER" id="PTHR21237:SF23">
    <property type="entry name" value="GRPE PROTEIN HOMOLOG, MITOCHONDRIAL"/>
    <property type="match status" value="1"/>
</dbReference>
<keyword evidence="6" id="KW-0143">Chaperone</keyword>
<dbReference type="InterPro" id="IPR013805">
    <property type="entry name" value="GrpE_CC"/>
</dbReference>
<organism evidence="9">
    <name type="scientific">hydrothermal vent metagenome</name>
    <dbReference type="NCBI Taxonomy" id="652676"/>
    <lineage>
        <taxon>unclassified sequences</taxon>
        <taxon>metagenomes</taxon>
        <taxon>ecological metagenomes</taxon>
    </lineage>
</organism>
<evidence type="ECO:0000256" key="3">
    <source>
        <dbReference type="ARBA" id="ARBA00011738"/>
    </source>
</evidence>
<evidence type="ECO:0000256" key="6">
    <source>
        <dbReference type="ARBA" id="ARBA00023186"/>
    </source>
</evidence>